<feature type="region of interest" description="Disordered" evidence="1">
    <location>
        <begin position="108"/>
        <end position="166"/>
    </location>
</feature>
<dbReference type="AlphaFoldDB" id="A0A6L2KLJ0"/>
<evidence type="ECO:0008006" key="3">
    <source>
        <dbReference type="Google" id="ProtNLM"/>
    </source>
</evidence>
<feature type="compositionally biased region" description="Basic and acidic residues" evidence="1">
    <location>
        <begin position="130"/>
        <end position="146"/>
    </location>
</feature>
<organism evidence="2">
    <name type="scientific">Tanacetum cinerariifolium</name>
    <name type="common">Dalmatian daisy</name>
    <name type="synonym">Chrysanthemum cinerariifolium</name>
    <dbReference type="NCBI Taxonomy" id="118510"/>
    <lineage>
        <taxon>Eukaryota</taxon>
        <taxon>Viridiplantae</taxon>
        <taxon>Streptophyta</taxon>
        <taxon>Embryophyta</taxon>
        <taxon>Tracheophyta</taxon>
        <taxon>Spermatophyta</taxon>
        <taxon>Magnoliopsida</taxon>
        <taxon>eudicotyledons</taxon>
        <taxon>Gunneridae</taxon>
        <taxon>Pentapetalae</taxon>
        <taxon>asterids</taxon>
        <taxon>campanulids</taxon>
        <taxon>Asterales</taxon>
        <taxon>Asteraceae</taxon>
        <taxon>Asteroideae</taxon>
        <taxon>Anthemideae</taxon>
        <taxon>Anthemidinae</taxon>
        <taxon>Tanacetum</taxon>
    </lineage>
</organism>
<proteinExistence type="predicted"/>
<protein>
    <recommendedName>
        <fullName evidence="3">Reverse transcriptase domain-containing protein</fullName>
    </recommendedName>
</protein>
<comment type="caution">
    <text evidence="2">The sequence shown here is derived from an EMBL/GenBank/DDBJ whole genome shotgun (WGS) entry which is preliminary data.</text>
</comment>
<evidence type="ECO:0000313" key="2">
    <source>
        <dbReference type="EMBL" id="GEU48975.1"/>
    </source>
</evidence>
<feature type="compositionally biased region" description="Low complexity" evidence="1">
    <location>
        <begin position="147"/>
        <end position="166"/>
    </location>
</feature>
<name>A0A6L2KLJ0_TANCI</name>
<sequence length="533" mass="60591">MTEFEKKDQAGKEKYINIIKKSVKEIIKDEVKSQLPQILPNEIFDFATHVIQSTINESLKNIMLDKLEKSKSYRAAEQHRDLYDALVRSYQLNKDLFDSYGKMYSLKRGHEDKDEDPSAGSDQGLKKGKTSNDVEPPRGSKFKESKSSSFKGSKSQSKSSGKSAQAEELVFGTADIEMPQDQGDDIGNIEDEPNVKEASKKNWKFNRYSFFETPKVLLLAWDGVFEIKDAFGNKQYKPEDIQELFRKLFNDVQNIHEELAEYINTLSWNHPAICYNDDDDDEDCTIAITPILSTVEPKDSLRIGDEHLDTIPEKEPDEFIKSSVENFVLNPSESKGEHVCDVHAYFSKKIYSNPLFDEEIISIKIDLHHFNAESDLIESMLNQDSSIISSSSKIDDLLDEFSGELILLISVPSRIDKAYYDPEEENRLDGRLLYDNSSPRPPEEFSSKNSDAIIESFSPSPILAEDSDPLIEEIDLFLASDGSIPSGMDNDYSDSEGDNLFLERLLHDDHILLPDTLDSQMSSEFFFPSSPIR</sequence>
<evidence type="ECO:0000256" key="1">
    <source>
        <dbReference type="SAM" id="MobiDB-lite"/>
    </source>
</evidence>
<accession>A0A6L2KLJ0</accession>
<feature type="region of interest" description="Disordered" evidence="1">
    <location>
        <begin position="430"/>
        <end position="450"/>
    </location>
</feature>
<gene>
    <name evidence="2" type="ORF">Tci_020953</name>
</gene>
<dbReference type="EMBL" id="BKCJ010002499">
    <property type="protein sequence ID" value="GEU48975.1"/>
    <property type="molecule type" value="Genomic_DNA"/>
</dbReference>
<reference evidence="2" key="1">
    <citation type="journal article" date="2019" name="Sci. Rep.">
        <title>Draft genome of Tanacetum cinerariifolium, the natural source of mosquito coil.</title>
        <authorList>
            <person name="Yamashiro T."/>
            <person name="Shiraishi A."/>
            <person name="Satake H."/>
            <person name="Nakayama K."/>
        </authorList>
    </citation>
    <scope>NUCLEOTIDE SEQUENCE</scope>
</reference>